<dbReference type="RefSeq" id="WP_336434217.1">
    <property type="nucleotide sequence ID" value="NZ_JBAWKS010000001.1"/>
</dbReference>
<sequence>MYKEWEFDLNDHHVRVTNNWLTGVKLYVDGKLKGRNGFPVMGPLLILFFLISGDRIISHFQEKQKIAHIENIIATLPESERATFVKTYLETKSSELQQPTHNVKVSEKINR</sequence>
<dbReference type="Proteomes" id="UP001382455">
    <property type="component" value="Unassembled WGS sequence"/>
</dbReference>
<keyword evidence="3" id="KW-1185">Reference proteome</keyword>
<evidence type="ECO:0000313" key="3">
    <source>
        <dbReference type="Proteomes" id="UP001382455"/>
    </source>
</evidence>
<name>A0ABU8EMF3_9GAMM</name>
<keyword evidence="1" id="KW-0472">Membrane</keyword>
<organism evidence="2 3">
    <name type="scientific">Pseudoalteromonas spongiae</name>
    <dbReference type="NCBI Taxonomy" id="298657"/>
    <lineage>
        <taxon>Bacteria</taxon>
        <taxon>Pseudomonadati</taxon>
        <taxon>Pseudomonadota</taxon>
        <taxon>Gammaproteobacteria</taxon>
        <taxon>Alteromonadales</taxon>
        <taxon>Pseudoalteromonadaceae</taxon>
        <taxon>Pseudoalteromonas</taxon>
    </lineage>
</organism>
<evidence type="ECO:0000256" key="1">
    <source>
        <dbReference type="SAM" id="Phobius"/>
    </source>
</evidence>
<keyword evidence="1" id="KW-0812">Transmembrane</keyword>
<gene>
    <name evidence="2" type="ORF">WAE96_00195</name>
</gene>
<evidence type="ECO:0000313" key="2">
    <source>
        <dbReference type="EMBL" id="MEI4548139.1"/>
    </source>
</evidence>
<keyword evidence="1" id="KW-1133">Transmembrane helix</keyword>
<feature type="transmembrane region" description="Helical" evidence="1">
    <location>
        <begin position="37"/>
        <end position="57"/>
    </location>
</feature>
<accession>A0ABU8EMF3</accession>
<comment type="caution">
    <text evidence="2">The sequence shown here is derived from an EMBL/GenBank/DDBJ whole genome shotgun (WGS) entry which is preliminary data.</text>
</comment>
<proteinExistence type="predicted"/>
<dbReference type="EMBL" id="JBAWKS010000001">
    <property type="protein sequence ID" value="MEI4548139.1"/>
    <property type="molecule type" value="Genomic_DNA"/>
</dbReference>
<reference evidence="2 3" key="1">
    <citation type="submission" date="2023-12" db="EMBL/GenBank/DDBJ databases">
        <title>Friends and Foes: Symbiotic and Algicidal bacterial influence on Karenia brevis blooms.</title>
        <authorList>
            <person name="Fei C."/>
            <person name="Mohamed A.R."/>
            <person name="Booker A."/>
            <person name="Arshad M."/>
            <person name="Klass S."/>
            <person name="Ahn S."/>
            <person name="Gilbert P.M."/>
            <person name="Heil C.A."/>
            <person name="Martinez J.M."/>
            <person name="Amin S.A."/>
        </authorList>
    </citation>
    <scope>NUCLEOTIDE SEQUENCE [LARGE SCALE GENOMIC DNA]</scope>
    <source>
        <strain evidence="2 3">CE15</strain>
    </source>
</reference>
<protein>
    <submittedName>
        <fullName evidence="2">Uncharacterized protein</fullName>
    </submittedName>
</protein>